<name>A0A7R9CX84_TIMPO</name>
<proteinExistence type="inferred from homology"/>
<dbReference type="AlphaFoldDB" id="A0A7R9CX84"/>
<dbReference type="PANTHER" id="PTHR31344:SF0">
    <property type="entry name" value="NUCLEAR PORE COMPLEX PROTEIN NUP205"/>
    <property type="match status" value="1"/>
</dbReference>
<sequence>MPIRQWEVSCCQRKPYSSGKSKGGGTHSTGLQTIHTLQERLIKEERRLSKDDAINNRLAAMTTKEKKKAANLCGAGLRHLAVHTVDEGVKSQDMWTPFKELQSVVDAVLANPAPGALTQLKQVLRKHKQNFITLLKNPPKNAESREKLRKGISECIHLPGMGYQILSKELVDEALIISDMYDLNEILAIDLLCTAQQQLQFHPGLNRGLVAILLYYDGRKALVSALRSLVHVRKDLLECLDLSKELELLQHNRALGGPKHQHQVVEQFQEIRQALADIIFLWTAQTGLPKDPTFKLINHLKSCKIQDEVSGGIDGVNLALEMALLCALDLSLLHRMEDGAELVRNLPLLSDTLFIPALVRELSQCVKPWECLGLQATTQLAWALALTTLRLSPNNLYTDRSVLEEDEIVVETAIDLKVFDFLHTVFLENKTIYKQQFYLQRLHTLITDFLVLMPTKVKELRTRGDETARTVQVYAHEGLEPPASLTHHFEHLLLTVERFYRDNPLGLELALDFWCPTDTTKHSTIYLYGIPSKQSFPVLFGFAALPALALEQRLPFQRKTLLEAMWTSGSHDSRSAPHKPQAGRLYD</sequence>
<dbReference type="GO" id="GO:0044611">
    <property type="term" value="C:nuclear pore inner ring"/>
    <property type="evidence" value="ECO:0007669"/>
    <property type="project" value="TreeGrafter"/>
</dbReference>
<organism evidence="5">
    <name type="scientific">Timema poppense</name>
    <name type="common">Walking stick</name>
    <dbReference type="NCBI Taxonomy" id="170557"/>
    <lineage>
        <taxon>Eukaryota</taxon>
        <taxon>Metazoa</taxon>
        <taxon>Ecdysozoa</taxon>
        <taxon>Arthropoda</taxon>
        <taxon>Hexapoda</taxon>
        <taxon>Insecta</taxon>
        <taxon>Pterygota</taxon>
        <taxon>Neoptera</taxon>
        <taxon>Polyneoptera</taxon>
        <taxon>Phasmatodea</taxon>
        <taxon>Timematodea</taxon>
        <taxon>Timematoidea</taxon>
        <taxon>Timematidae</taxon>
        <taxon>Timema</taxon>
    </lineage>
</organism>
<evidence type="ECO:0000256" key="4">
    <source>
        <dbReference type="ARBA" id="ARBA00023242"/>
    </source>
</evidence>
<evidence type="ECO:0000256" key="2">
    <source>
        <dbReference type="ARBA" id="ARBA00005892"/>
    </source>
</evidence>
<evidence type="ECO:0000313" key="5">
    <source>
        <dbReference type="EMBL" id="CAD7403935.1"/>
    </source>
</evidence>
<evidence type="ECO:0000256" key="1">
    <source>
        <dbReference type="ARBA" id="ARBA00004123"/>
    </source>
</evidence>
<dbReference type="GO" id="GO:0017056">
    <property type="term" value="F:structural constituent of nuclear pore"/>
    <property type="evidence" value="ECO:0007669"/>
    <property type="project" value="TreeGrafter"/>
</dbReference>
<dbReference type="Pfam" id="PF11894">
    <property type="entry name" value="Nup192"/>
    <property type="match status" value="2"/>
</dbReference>
<reference evidence="5" key="1">
    <citation type="submission" date="2020-11" db="EMBL/GenBank/DDBJ databases">
        <authorList>
            <person name="Tran Van P."/>
        </authorList>
    </citation>
    <scope>NUCLEOTIDE SEQUENCE</scope>
</reference>
<protein>
    <submittedName>
        <fullName evidence="5">Uncharacterized protein</fullName>
    </submittedName>
</protein>
<comment type="similarity">
    <text evidence="2">Belongs to the NUP186/NUP192/NUP205 family.</text>
</comment>
<dbReference type="GO" id="GO:0006999">
    <property type="term" value="P:nuclear pore organization"/>
    <property type="evidence" value="ECO:0007669"/>
    <property type="project" value="TreeGrafter"/>
</dbReference>
<comment type="subcellular location">
    <subcellularLocation>
        <location evidence="1">Nucleus</location>
    </subcellularLocation>
</comment>
<accession>A0A7R9CX84</accession>
<dbReference type="InterPro" id="IPR021827">
    <property type="entry name" value="Nup186/Nup192/Nup205"/>
</dbReference>
<evidence type="ECO:0000256" key="3">
    <source>
        <dbReference type="ARBA" id="ARBA00022448"/>
    </source>
</evidence>
<keyword evidence="4" id="KW-0539">Nucleus</keyword>
<keyword evidence="3" id="KW-0813">Transport</keyword>
<dbReference type="EMBL" id="OD002016">
    <property type="protein sequence ID" value="CAD7403935.1"/>
    <property type="molecule type" value="Genomic_DNA"/>
</dbReference>
<dbReference type="PANTHER" id="PTHR31344">
    <property type="entry name" value="NUCLEAR PORE COMPLEX PROTEIN NUP205"/>
    <property type="match status" value="1"/>
</dbReference>
<gene>
    <name evidence="5" type="ORF">TPSB3V08_LOCUS4266</name>
</gene>